<evidence type="ECO:0000256" key="3">
    <source>
        <dbReference type="ARBA" id="ARBA00012438"/>
    </source>
</evidence>
<dbReference type="SUPFAM" id="SSF55874">
    <property type="entry name" value="ATPase domain of HSP90 chaperone/DNA topoisomerase II/histidine kinase"/>
    <property type="match status" value="1"/>
</dbReference>
<dbReference type="SMART" id="SM00304">
    <property type="entry name" value="HAMP"/>
    <property type="match status" value="1"/>
</dbReference>
<dbReference type="Gene3D" id="1.10.287.130">
    <property type="match status" value="1"/>
</dbReference>
<dbReference type="PANTHER" id="PTHR44936">
    <property type="entry name" value="SENSOR PROTEIN CREC"/>
    <property type="match status" value="1"/>
</dbReference>
<keyword evidence="9" id="KW-1133">Transmembrane helix</keyword>
<keyword evidence="6" id="KW-0547">Nucleotide-binding</keyword>
<evidence type="ECO:0000256" key="5">
    <source>
        <dbReference type="ARBA" id="ARBA00022679"/>
    </source>
</evidence>
<name>A0A9E6RCP5_9HYPH</name>
<dbReference type="Pfam" id="PF02518">
    <property type="entry name" value="HATPase_c"/>
    <property type="match status" value="1"/>
</dbReference>
<dbReference type="InterPro" id="IPR003594">
    <property type="entry name" value="HATPase_dom"/>
</dbReference>
<dbReference type="InterPro" id="IPR003660">
    <property type="entry name" value="HAMP_dom"/>
</dbReference>
<dbReference type="Proteomes" id="UP000825701">
    <property type="component" value="Chromosome"/>
</dbReference>
<feature type="domain" description="Histidine kinase" evidence="10">
    <location>
        <begin position="230"/>
        <end position="430"/>
    </location>
</feature>
<dbReference type="PROSITE" id="PS50109">
    <property type="entry name" value="HIS_KIN"/>
    <property type="match status" value="1"/>
</dbReference>
<evidence type="ECO:0000256" key="1">
    <source>
        <dbReference type="ARBA" id="ARBA00000085"/>
    </source>
</evidence>
<feature type="transmembrane region" description="Helical" evidence="9">
    <location>
        <begin position="144"/>
        <end position="167"/>
    </location>
</feature>
<evidence type="ECO:0000259" key="11">
    <source>
        <dbReference type="PROSITE" id="PS50885"/>
    </source>
</evidence>
<dbReference type="SUPFAM" id="SSF47384">
    <property type="entry name" value="Homodimeric domain of signal transducing histidine kinase"/>
    <property type="match status" value="1"/>
</dbReference>
<evidence type="ECO:0000256" key="2">
    <source>
        <dbReference type="ARBA" id="ARBA00004370"/>
    </source>
</evidence>
<dbReference type="InterPro" id="IPR004358">
    <property type="entry name" value="Sig_transdc_His_kin-like_C"/>
</dbReference>
<dbReference type="InterPro" id="IPR005467">
    <property type="entry name" value="His_kinase_dom"/>
</dbReference>
<keyword evidence="9" id="KW-0472">Membrane</keyword>
<proteinExistence type="predicted"/>
<dbReference type="SMART" id="SM00387">
    <property type="entry name" value="HATPase_c"/>
    <property type="match status" value="1"/>
</dbReference>
<dbReference type="KEGG" id="cmet:K6K41_18815"/>
<organism evidence="12 13">
    <name type="scientific">Chenggangzhangella methanolivorans</name>
    <dbReference type="NCBI Taxonomy" id="1437009"/>
    <lineage>
        <taxon>Bacteria</taxon>
        <taxon>Pseudomonadati</taxon>
        <taxon>Pseudomonadota</taxon>
        <taxon>Alphaproteobacteria</taxon>
        <taxon>Hyphomicrobiales</taxon>
        <taxon>Methylopilaceae</taxon>
        <taxon>Chenggangzhangella</taxon>
    </lineage>
</organism>
<dbReference type="Gene3D" id="3.30.565.10">
    <property type="entry name" value="Histidine kinase-like ATPase, C-terminal domain"/>
    <property type="match status" value="1"/>
</dbReference>
<evidence type="ECO:0000313" key="12">
    <source>
        <dbReference type="EMBL" id="QZO02444.1"/>
    </source>
</evidence>
<feature type="domain" description="HAMP" evidence="11">
    <location>
        <begin position="168"/>
        <end position="222"/>
    </location>
</feature>
<dbReference type="GO" id="GO:0005524">
    <property type="term" value="F:ATP binding"/>
    <property type="evidence" value="ECO:0007669"/>
    <property type="project" value="UniProtKB-KW"/>
</dbReference>
<evidence type="ECO:0000259" key="10">
    <source>
        <dbReference type="PROSITE" id="PS50109"/>
    </source>
</evidence>
<dbReference type="PROSITE" id="PS50885">
    <property type="entry name" value="HAMP"/>
    <property type="match status" value="1"/>
</dbReference>
<keyword evidence="13" id="KW-1185">Reference proteome</keyword>
<dbReference type="InterPro" id="IPR036097">
    <property type="entry name" value="HisK_dim/P_sf"/>
</dbReference>
<keyword evidence="5" id="KW-0808">Transferase</keyword>
<reference evidence="12" key="1">
    <citation type="submission" date="2021-08" db="EMBL/GenBank/DDBJ databases">
        <authorList>
            <person name="Zhang H."/>
            <person name="Xu M."/>
            <person name="Yu Z."/>
            <person name="Yang L."/>
            <person name="Cai Y."/>
        </authorList>
    </citation>
    <scope>NUCLEOTIDE SEQUENCE</scope>
    <source>
        <strain evidence="12">CHL1</strain>
    </source>
</reference>
<dbReference type="InterPro" id="IPR036890">
    <property type="entry name" value="HATPase_C_sf"/>
</dbReference>
<evidence type="ECO:0000256" key="7">
    <source>
        <dbReference type="ARBA" id="ARBA00022777"/>
    </source>
</evidence>
<comment type="catalytic activity">
    <reaction evidence="1">
        <text>ATP + protein L-histidine = ADP + protein N-phospho-L-histidine.</text>
        <dbReference type="EC" id="2.7.13.3"/>
    </reaction>
</comment>
<dbReference type="PANTHER" id="PTHR44936:SF10">
    <property type="entry name" value="SENSOR PROTEIN RSTB"/>
    <property type="match status" value="1"/>
</dbReference>
<dbReference type="PRINTS" id="PR00344">
    <property type="entry name" value="BCTRLSENSOR"/>
</dbReference>
<protein>
    <recommendedName>
        <fullName evidence="3">histidine kinase</fullName>
        <ecNumber evidence="3">2.7.13.3</ecNumber>
    </recommendedName>
</protein>
<dbReference type="AlphaFoldDB" id="A0A9E6RCP5"/>
<evidence type="ECO:0000256" key="4">
    <source>
        <dbReference type="ARBA" id="ARBA00022553"/>
    </source>
</evidence>
<evidence type="ECO:0000256" key="8">
    <source>
        <dbReference type="ARBA" id="ARBA00022840"/>
    </source>
</evidence>
<dbReference type="GO" id="GO:0005886">
    <property type="term" value="C:plasma membrane"/>
    <property type="evidence" value="ECO:0007669"/>
    <property type="project" value="TreeGrafter"/>
</dbReference>
<evidence type="ECO:0000313" key="13">
    <source>
        <dbReference type="Proteomes" id="UP000825701"/>
    </source>
</evidence>
<gene>
    <name evidence="12" type="ORF">K6K41_18815</name>
</gene>
<dbReference type="GO" id="GO:0000155">
    <property type="term" value="F:phosphorelay sensor kinase activity"/>
    <property type="evidence" value="ECO:0007669"/>
    <property type="project" value="InterPro"/>
</dbReference>
<evidence type="ECO:0000256" key="6">
    <source>
        <dbReference type="ARBA" id="ARBA00022741"/>
    </source>
</evidence>
<dbReference type="Pfam" id="PF00672">
    <property type="entry name" value="HAMP"/>
    <property type="match status" value="1"/>
</dbReference>
<keyword evidence="4" id="KW-0597">Phosphoprotein</keyword>
<dbReference type="EC" id="2.7.13.3" evidence="3"/>
<comment type="subcellular location">
    <subcellularLocation>
        <location evidence="2">Membrane</location>
    </subcellularLocation>
</comment>
<keyword evidence="9" id="KW-0812">Transmembrane</keyword>
<dbReference type="EMBL" id="CP081869">
    <property type="protein sequence ID" value="QZO02444.1"/>
    <property type="molecule type" value="Genomic_DNA"/>
</dbReference>
<dbReference type="InterPro" id="IPR050980">
    <property type="entry name" value="2C_sensor_his_kinase"/>
</dbReference>
<keyword evidence="8" id="KW-0067">ATP-binding</keyword>
<accession>A0A9E6RCP5</accession>
<keyword evidence="7 12" id="KW-0418">Kinase</keyword>
<dbReference type="CDD" id="cd06225">
    <property type="entry name" value="HAMP"/>
    <property type="match status" value="1"/>
</dbReference>
<sequence length="441" mass="46585">MVSALLAAWLLAAIIYYKGFDAAAVEARPSPARVAAIVELIERTAPADRDLALSAVSSEALRASLAAPGAALDPSRTDRDWLEPYAAALGGRPLSVSLDSASSREHLFPKLFVYAAPALELRVGLADGATLMFKTRGPVAVTRFGLPVGLGAGLIGTLIALVALIIMQRETRPIARLASAVDEMELLDAHTPIPVPRRGAPEVQALVAAFNRLGERLATLLRARMALLGGISHDVRTFATRLRLQLDQIPDEAERARAENDIADMIRLLDDALLASRAGAGELVQELVEFDAIVRSEVEDRQALGAPVAFSSDGREALVLGDRVALRRIASNLIDNAVAYGRVAHVGLRVADGIATLAVEDEGPGVPPDKRAELLEPFVRLETSRNRRTGGSGLGLAIVRALVDAHGATLAIEDSAHGGARFVARVPLFDPRAGVSEAAEG</sequence>
<evidence type="ECO:0000256" key="9">
    <source>
        <dbReference type="SAM" id="Phobius"/>
    </source>
</evidence>